<accession>A0A7J7JU25</accession>
<dbReference type="AlphaFoldDB" id="A0A7J7JU25"/>
<name>A0A7J7JU25_BUGNE</name>
<evidence type="ECO:0000313" key="3">
    <source>
        <dbReference type="Proteomes" id="UP000593567"/>
    </source>
</evidence>
<dbReference type="EMBL" id="VXIV02001895">
    <property type="protein sequence ID" value="KAF6028888.1"/>
    <property type="molecule type" value="Genomic_DNA"/>
</dbReference>
<keyword evidence="3" id="KW-1185">Reference proteome</keyword>
<sequence>MGGMRYGKRLSYTSPENSLDSNVGSKHRYGQVSNFYKAAQRLVEELKEEEARHARIAYIANILIQLYEDLPISTSLYQQPTVPPGFEVEKNIEQVVALLKNIRSGGLETNE</sequence>
<evidence type="ECO:0000313" key="2">
    <source>
        <dbReference type="EMBL" id="KAF6028888.1"/>
    </source>
</evidence>
<organism evidence="2 3">
    <name type="scientific">Bugula neritina</name>
    <name type="common">Brown bryozoan</name>
    <name type="synonym">Sertularia neritina</name>
    <dbReference type="NCBI Taxonomy" id="10212"/>
    <lineage>
        <taxon>Eukaryota</taxon>
        <taxon>Metazoa</taxon>
        <taxon>Spiralia</taxon>
        <taxon>Lophotrochozoa</taxon>
        <taxon>Bryozoa</taxon>
        <taxon>Gymnolaemata</taxon>
        <taxon>Cheilostomatida</taxon>
        <taxon>Flustrina</taxon>
        <taxon>Buguloidea</taxon>
        <taxon>Bugulidae</taxon>
        <taxon>Bugula</taxon>
    </lineage>
</organism>
<proteinExistence type="predicted"/>
<gene>
    <name evidence="2" type="ORF">EB796_012804</name>
</gene>
<dbReference type="Proteomes" id="UP000593567">
    <property type="component" value="Unassembled WGS sequence"/>
</dbReference>
<feature type="compositionally biased region" description="Polar residues" evidence="1">
    <location>
        <begin position="11"/>
        <end position="24"/>
    </location>
</feature>
<evidence type="ECO:0000256" key="1">
    <source>
        <dbReference type="SAM" id="MobiDB-lite"/>
    </source>
</evidence>
<comment type="caution">
    <text evidence="2">The sequence shown here is derived from an EMBL/GenBank/DDBJ whole genome shotgun (WGS) entry which is preliminary data.</text>
</comment>
<feature type="region of interest" description="Disordered" evidence="1">
    <location>
        <begin position="1"/>
        <end position="24"/>
    </location>
</feature>
<protein>
    <submittedName>
        <fullName evidence="2">Uncharacterized protein</fullName>
    </submittedName>
</protein>
<reference evidence="2" key="1">
    <citation type="submission" date="2020-06" db="EMBL/GenBank/DDBJ databases">
        <title>Draft genome of Bugula neritina, a colonial animal packing powerful symbionts and potential medicines.</title>
        <authorList>
            <person name="Rayko M."/>
        </authorList>
    </citation>
    <scope>NUCLEOTIDE SEQUENCE [LARGE SCALE GENOMIC DNA]</scope>
    <source>
        <strain evidence="2">Kwan_BN1</strain>
    </source>
</reference>